<keyword evidence="11" id="KW-1185">Reference proteome</keyword>
<keyword evidence="4 8" id="KW-0479">Metal-binding</keyword>
<keyword evidence="8" id="KW-0800">Toxin</keyword>
<feature type="domain" description="PIN" evidence="9">
    <location>
        <begin position="4"/>
        <end position="125"/>
    </location>
</feature>
<dbReference type="Pfam" id="PF01850">
    <property type="entry name" value="PIN"/>
    <property type="match status" value="1"/>
</dbReference>
<dbReference type="EMBL" id="CP132921">
    <property type="protein sequence ID" value="WMW06767.1"/>
    <property type="molecule type" value="Genomic_DNA"/>
</dbReference>
<dbReference type="GO" id="GO:0004519">
    <property type="term" value="F:endonuclease activity"/>
    <property type="evidence" value="ECO:0007669"/>
    <property type="project" value="UniProtKB-KW"/>
</dbReference>
<gene>
    <name evidence="8 10" type="primary">vapC</name>
    <name evidence="10" type="ORF">RAH46_05365</name>
</gene>
<keyword evidence="3 8" id="KW-0540">Nuclease</keyword>
<keyword evidence="5 8" id="KW-0378">Hydrolase</keyword>
<comment type="cofactor">
    <cofactor evidence="1 8">
        <name>Mg(2+)</name>
        <dbReference type="ChEBI" id="CHEBI:18420"/>
    </cofactor>
</comment>
<evidence type="ECO:0000256" key="1">
    <source>
        <dbReference type="ARBA" id="ARBA00001946"/>
    </source>
</evidence>
<proteinExistence type="inferred from homology"/>
<dbReference type="InterPro" id="IPR050556">
    <property type="entry name" value="Type_II_TA_system_RNase"/>
</dbReference>
<dbReference type="CDD" id="cd18745">
    <property type="entry name" value="PIN_VapC4-5_FitB-like"/>
    <property type="match status" value="1"/>
</dbReference>
<keyword evidence="6 8" id="KW-0460">Magnesium</keyword>
<dbReference type="HAMAP" id="MF_00265">
    <property type="entry name" value="VapC_Nob1"/>
    <property type="match status" value="1"/>
</dbReference>
<comment type="function">
    <text evidence="8">Toxic component of a toxin-antitoxin (TA) system. An RNase.</text>
</comment>
<evidence type="ECO:0000313" key="10">
    <source>
        <dbReference type="EMBL" id="WMW06767.1"/>
    </source>
</evidence>
<evidence type="ECO:0000256" key="8">
    <source>
        <dbReference type="HAMAP-Rule" id="MF_00265"/>
    </source>
</evidence>
<dbReference type="PANTHER" id="PTHR33653:SF1">
    <property type="entry name" value="RIBONUCLEASE VAPC2"/>
    <property type="match status" value="1"/>
</dbReference>
<organism evidence="10 11">
    <name type="scientific">Pseudomonas entomophila</name>
    <dbReference type="NCBI Taxonomy" id="312306"/>
    <lineage>
        <taxon>Bacteria</taxon>
        <taxon>Pseudomonadati</taxon>
        <taxon>Pseudomonadota</taxon>
        <taxon>Gammaproteobacteria</taxon>
        <taxon>Pseudomonadales</taxon>
        <taxon>Pseudomonadaceae</taxon>
        <taxon>Pseudomonas</taxon>
    </lineage>
</organism>
<feature type="binding site" evidence="8">
    <location>
        <position position="7"/>
    </location>
    <ligand>
        <name>Mg(2+)</name>
        <dbReference type="ChEBI" id="CHEBI:18420"/>
    </ligand>
</feature>
<evidence type="ECO:0000256" key="4">
    <source>
        <dbReference type="ARBA" id="ARBA00022723"/>
    </source>
</evidence>
<dbReference type="NCBIfam" id="NF010285">
    <property type="entry name" value="PRK13725.1"/>
    <property type="match status" value="1"/>
</dbReference>
<dbReference type="SUPFAM" id="SSF88723">
    <property type="entry name" value="PIN domain-like"/>
    <property type="match status" value="1"/>
</dbReference>
<keyword evidence="10" id="KW-0255">Endonuclease</keyword>
<feature type="binding site" evidence="8">
    <location>
        <position position="98"/>
    </location>
    <ligand>
        <name>Mg(2+)</name>
        <dbReference type="ChEBI" id="CHEBI:18420"/>
    </ligand>
</feature>
<evidence type="ECO:0000256" key="2">
    <source>
        <dbReference type="ARBA" id="ARBA00022649"/>
    </source>
</evidence>
<name>A0ABY9QVU8_9PSED</name>
<reference evidence="10 11" key="1">
    <citation type="submission" date="2023-08" db="EMBL/GenBank/DDBJ databases">
        <title>Complete Genome Sequence of Pseudomonas entomophila TVIN A01.</title>
        <authorList>
            <person name="Shelke T."/>
            <person name="Mahar N.S."/>
            <person name="Gupta I."/>
            <person name="Gupta V."/>
        </authorList>
    </citation>
    <scope>NUCLEOTIDE SEQUENCE [LARGE SCALE GENOMIC DNA]</scope>
    <source>
        <strain evidence="10 11">TVIN-A01</strain>
    </source>
</reference>
<evidence type="ECO:0000256" key="5">
    <source>
        <dbReference type="ARBA" id="ARBA00022801"/>
    </source>
</evidence>
<dbReference type="InterPro" id="IPR002716">
    <property type="entry name" value="PIN_dom"/>
</dbReference>
<dbReference type="Gene3D" id="3.40.50.1010">
    <property type="entry name" value="5'-nuclease"/>
    <property type="match status" value="1"/>
</dbReference>
<dbReference type="GeneID" id="32807831"/>
<evidence type="ECO:0000313" key="11">
    <source>
        <dbReference type="Proteomes" id="UP001183127"/>
    </source>
</evidence>
<evidence type="ECO:0000256" key="3">
    <source>
        <dbReference type="ARBA" id="ARBA00022722"/>
    </source>
</evidence>
<dbReference type="EC" id="3.1.-.-" evidence="8"/>
<keyword evidence="2 8" id="KW-1277">Toxin-antitoxin system</keyword>
<dbReference type="RefSeq" id="WP_011535890.1">
    <property type="nucleotide sequence ID" value="NZ_CP132921.1"/>
</dbReference>
<dbReference type="PANTHER" id="PTHR33653">
    <property type="entry name" value="RIBONUCLEASE VAPC2"/>
    <property type="match status" value="1"/>
</dbReference>
<evidence type="ECO:0000259" key="9">
    <source>
        <dbReference type="Pfam" id="PF01850"/>
    </source>
</evidence>
<evidence type="ECO:0000256" key="7">
    <source>
        <dbReference type="ARBA" id="ARBA00038093"/>
    </source>
</evidence>
<accession>A0ABY9QVU8</accession>
<dbReference type="InterPro" id="IPR029060">
    <property type="entry name" value="PIN-like_dom_sf"/>
</dbReference>
<dbReference type="InterPro" id="IPR022907">
    <property type="entry name" value="VapC_family"/>
</dbReference>
<comment type="similarity">
    <text evidence="7 8">Belongs to the PINc/VapC protein family.</text>
</comment>
<sequence>MLRYMLDTNICIFTIKNKPQVVREAFNRYHGQLAISTVTLMELIYGAEKSAAPERNLAIVEGFAARLDVLDYDIQGAAHTAQLRAELAKAGTPIGPYDRMIAGHARARGLTLVTNNLREFQRVPGLRVEDWVTSPR</sequence>
<protein>
    <recommendedName>
        <fullName evidence="8">Ribonuclease VapC</fullName>
        <shortName evidence="8">RNase VapC</shortName>
        <ecNumber evidence="8">3.1.-.-</ecNumber>
    </recommendedName>
    <alternativeName>
        <fullName evidence="8">Toxin VapC</fullName>
    </alternativeName>
</protein>
<evidence type="ECO:0000256" key="6">
    <source>
        <dbReference type="ARBA" id="ARBA00022842"/>
    </source>
</evidence>
<dbReference type="Proteomes" id="UP001183127">
    <property type="component" value="Chromosome"/>
</dbReference>